<protein>
    <submittedName>
        <fullName evidence="1">Uncharacterized protein</fullName>
    </submittedName>
</protein>
<name>A0A1F5NYV0_9BACT</name>
<dbReference type="AlphaFoldDB" id="A0A1F5NYV0"/>
<dbReference type="Proteomes" id="UP000176339">
    <property type="component" value="Unassembled WGS sequence"/>
</dbReference>
<gene>
    <name evidence="1" type="ORF">A2846_00650</name>
</gene>
<dbReference type="EMBL" id="MFEN01000064">
    <property type="protein sequence ID" value="OGE82816.1"/>
    <property type="molecule type" value="Genomic_DNA"/>
</dbReference>
<reference evidence="1 2" key="1">
    <citation type="journal article" date="2016" name="Nat. Commun.">
        <title>Thousands of microbial genomes shed light on interconnected biogeochemical processes in an aquifer system.</title>
        <authorList>
            <person name="Anantharaman K."/>
            <person name="Brown C.T."/>
            <person name="Hug L.A."/>
            <person name="Sharon I."/>
            <person name="Castelle C.J."/>
            <person name="Probst A.J."/>
            <person name="Thomas B.C."/>
            <person name="Singh A."/>
            <person name="Wilkins M.J."/>
            <person name="Karaoz U."/>
            <person name="Brodie E.L."/>
            <person name="Williams K.H."/>
            <person name="Hubbard S.S."/>
            <person name="Banfield J.F."/>
        </authorList>
    </citation>
    <scope>NUCLEOTIDE SEQUENCE [LARGE SCALE GENOMIC DNA]</scope>
</reference>
<accession>A0A1F5NYV0</accession>
<sequence length="126" mass="14425">MKFDITDLREGLDDDARAVLIKDTHVSEAKVYGTVEAAIYIGKRRLLSYIKTESDSVVIEVLKFPRRTQLRFRNESLEYMEHRGTPVRIASREQVIAKNILGMTCRLIQKARQRSVTTVVKIGSNT</sequence>
<comment type="caution">
    <text evidence="1">The sequence shown here is derived from an EMBL/GenBank/DDBJ whole genome shotgun (WGS) entry which is preliminary data.</text>
</comment>
<evidence type="ECO:0000313" key="2">
    <source>
        <dbReference type="Proteomes" id="UP000176339"/>
    </source>
</evidence>
<proteinExistence type="predicted"/>
<evidence type="ECO:0000313" key="1">
    <source>
        <dbReference type="EMBL" id="OGE82816.1"/>
    </source>
</evidence>
<organism evidence="1 2">
    <name type="scientific">Candidatus Doudnabacteria bacterium RIFCSPHIGHO2_01_FULL_49_9</name>
    <dbReference type="NCBI Taxonomy" id="1817827"/>
    <lineage>
        <taxon>Bacteria</taxon>
        <taxon>Candidatus Doudnaibacteriota</taxon>
    </lineage>
</organism>